<dbReference type="RefSeq" id="WP_169925834.1">
    <property type="nucleotide sequence ID" value="NZ_PDJD01000001.1"/>
</dbReference>
<gene>
    <name evidence="1" type="ORF">ATL40_0043</name>
</gene>
<evidence type="ECO:0000313" key="2">
    <source>
        <dbReference type="Proteomes" id="UP000224915"/>
    </source>
</evidence>
<accession>A0A2A9CVR3</accession>
<proteinExistence type="predicted"/>
<sequence>MWREKAASWATWISAVVIVLACALWAYAAQELVTPACDLPTPPANAGPLACP</sequence>
<dbReference type="PROSITE" id="PS51257">
    <property type="entry name" value="PROKAR_LIPOPROTEIN"/>
    <property type="match status" value="1"/>
</dbReference>
<evidence type="ECO:0000313" key="1">
    <source>
        <dbReference type="EMBL" id="PFG18507.1"/>
    </source>
</evidence>
<protein>
    <submittedName>
        <fullName evidence="1">Uncharacterized protein</fullName>
    </submittedName>
</protein>
<organism evidence="1 2">
    <name type="scientific">Serinibacter salmoneus</name>
    <dbReference type="NCBI Taxonomy" id="556530"/>
    <lineage>
        <taxon>Bacteria</taxon>
        <taxon>Bacillati</taxon>
        <taxon>Actinomycetota</taxon>
        <taxon>Actinomycetes</taxon>
        <taxon>Micrococcales</taxon>
        <taxon>Beutenbergiaceae</taxon>
        <taxon>Serinibacter</taxon>
    </lineage>
</organism>
<dbReference type="AlphaFoldDB" id="A0A2A9CVR3"/>
<dbReference type="Proteomes" id="UP000224915">
    <property type="component" value="Unassembled WGS sequence"/>
</dbReference>
<reference evidence="1 2" key="1">
    <citation type="submission" date="2017-10" db="EMBL/GenBank/DDBJ databases">
        <title>Sequencing the genomes of 1000 actinobacteria strains.</title>
        <authorList>
            <person name="Klenk H.-P."/>
        </authorList>
    </citation>
    <scope>NUCLEOTIDE SEQUENCE [LARGE SCALE GENOMIC DNA]</scope>
    <source>
        <strain evidence="1 2">DSM 21801</strain>
    </source>
</reference>
<dbReference type="EMBL" id="PDJD01000001">
    <property type="protein sequence ID" value="PFG18507.1"/>
    <property type="molecule type" value="Genomic_DNA"/>
</dbReference>
<name>A0A2A9CVR3_9MICO</name>
<comment type="caution">
    <text evidence="1">The sequence shown here is derived from an EMBL/GenBank/DDBJ whole genome shotgun (WGS) entry which is preliminary data.</text>
</comment>
<keyword evidence="2" id="KW-1185">Reference proteome</keyword>